<keyword evidence="1" id="KW-0472">Membrane</keyword>
<keyword evidence="3" id="KW-1185">Reference proteome</keyword>
<organism evidence="2 3">
    <name type="scientific">Caerostris darwini</name>
    <dbReference type="NCBI Taxonomy" id="1538125"/>
    <lineage>
        <taxon>Eukaryota</taxon>
        <taxon>Metazoa</taxon>
        <taxon>Ecdysozoa</taxon>
        <taxon>Arthropoda</taxon>
        <taxon>Chelicerata</taxon>
        <taxon>Arachnida</taxon>
        <taxon>Araneae</taxon>
        <taxon>Araneomorphae</taxon>
        <taxon>Entelegynae</taxon>
        <taxon>Araneoidea</taxon>
        <taxon>Araneidae</taxon>
        <taxon>Caerostris</taxon>
    </lineage>
</organism>
<evidence type="ECO:0000256" key="1">
    <source>
        <dbReference type="SAM" id="Phobius"/>
    </source>
</evidence>
<proteinExistence type="predicted"/>
<feature type="transmembrane region" description="Helical" evidence="1">
    <location>
        <begin position="59"/>
        <end position="78"/>
    </location>
</feature>
<keyword evidence="1" id="KW-1133">Transmembrane helix</keyword>
<dbReference type="EMBL" id="BPLQ01013223">
    <property type="protein sequence ID" value="GIY70746.1"/>
    <property type="molecule type" value="Genomic_DNA"/>
</dbReference>
<feature type="transmembrane region" description="Helical" evidence="1">
    <location>
        <begin position="28"/>
        <end position="47"/>
    </location>
</feature>
<protein>
    <submittedName>
        <fullName evidence="2">Uncharacterized protein</fullName>
    </submittedName>
</protein>
<evidence type="ECO:0000313" key="3">
    <source>
        <dbReference type="Proteomes" id="UP001054837"/>
    </source>
</evidence>
<comment type="caution">
    <text evidence="2">The sequence shown here is derived from an EMBL/GenBank/DDBJ whole genome shotgun (WGS) entry which is preliminary data.</text>
</comment>
<gene>
    <name evidence="2" type="ORF">CDAR_180921</name>
</gene>
<keyword evidence="1" id="KW-0812">Transmembrane</keyword>
<name>A0AAV4VJY8_9ARAC</name>
<reference evidence="2 3" key="1">
    <citation type="submission" date="2021-06" db="EMBL/GenBank/DDBJ databases">
        <title>Caerostris darwini draft genome.</title>
        <authorList>
            <person name="Kono N."/>
            <person name="Arakawa K."/>
        </authorList>
    </citation>
    <scope>NUCLEOTIDE SEQUENCE [LARGE SCALE GENOMIC DNA]</scope>
</reference>
<sequence length="97" mass="11144">MGYACRKGALSFRLGNRKKNSPPPPPPLLARSTYASPAFSALFYWFLQKKILWMKSLKDVLNLTPSIFFIFIFINRSLPQSLNSLRNMDLYGTKGRK</sequence>
<accession>A0AAV4VJY8</accession>
<evidence type="ECO:0000313" key="2">
    <source>
        <dbReference type="EMBL" id="GIY70746.1"/>
    </source>
</evidence>
<dbReference type="Proteomes" id="UP001054837">
    <property type="component" value="Unassembled WGS sequence"/>
</dbReference>
<dbReference type="AlphaFoldDB" id="A0AAV4VJY8"/>